<dbReference type="KEGG" id="pgin:FRZ67_18670"/>
<dbReference type="AlphaFoldDB" id="A0A5B8VFC8"/>
<dbReference type="Proteomes" id="UP000321533">
    <property type="component" value="Chromosome"/>
</dbReference>
<name>A0A5B8VFC8_9BACT</name>
<feature type="transmembrane region" description="Helical" evidence="5">
    <location>
        <begin position="68"/>
        <end position="88"/>
    </location>
</feature>
<accession>A0A5B8VFC8</accession>
<dbReference type="GO" id="GO:0005886">
    <property type="term" value="C:plasma membrane"/>
    <property type="evidence" value="ECO:0007669"/>
    <property type="project" value="UniProtKB-SubCell"/>
</dbReference>
<dbReference type="RefSeq" id="WP_147192078.1">
    <property type="nucleotide sequence ID" value="NZ_CP042435.1"/>
</dbReference>
<evidence type="ECO:0000313" key="6">
    <source>
        <dbReference type="EMBL" id="QEC69236.1"/>
    </source>
</evidence>
<proteinExistence type="inferred from homology"/>
<protein>
    <recommendedName>
        <fullName evidence="5">Probable membrane transporter protein</fullName>
    </recommendedName>
</protein>
<reference evidence="6 7" key="1">
    <citation type="journal article" date="2016" name="Int. J. Syst. Evol. Microbiol.">
        <title>Panacibacter ginsenosidivorans gen. nov., sp. nov., with ginsenoside converting activity isolated from soil of a ginseng field.</title>
        <authorList>
            <person name="Siddiqi M.Z."/>
            <person name="Muhammad Shafi S."/>
            <person name="Choi K.D."/>
            <person name="Im W.T."/>
        </authorList>
    </citation>
    <scope>NUCLEOTIDE SEQUENCE [LARGE SCALE GENOMIC DNA]</scope>
    <source>
        <strain evidence="6 7">Gsoil1550</strain>
    </source>
</reference>
<keyword evidence="7" id="KW-1185">Reference proteome</keyword>
<keyword evidence="5" id="KW-1003">Cell membrane</keyword>
<evidence type="ECO:0000256" key="1">
    <source>
        <dbReference type="ARBA" id="ARBA00004141"/>
    </source>
</evidence>
<evidence type="ECO:0000256" key="4">
    <source>
        <dbReference type="ARBA" id="ARBA00023136"/>
    </source>
</evidence>
<dbReference type="Pfam" id="PF01925">
    <property type="entry name" value="TauE"/>
    <property type="match status" value="1"/>
</dbReference>
<gene>
    <name evidence="6" type="ORF">FRZ67_18670</name>
</gene>
<organism evidence="6 7">
    <name type="scientific">Panacibacter ginsenosidivorans</name>
    <dbReference type="NCBI Taxonomy" id="1813871"/>
    <lineage>
        <taxon>Bacteria</taxon>
        <taxon>Pseudomonadati</taxon>
        <taxon>Bacteroidota</taxon>
        <taxon>Chitinophagia</taxon>
        <taxon>Chitinophagales</taxon>
        <taxon>Chitinophagaceae</taxon>
        <taxon>Panacibacter</taxon>
    </lineage>
</organism>
<keyword evidence="2 5" id="KW-0812">Transmembrane</keyword>
<sequence>MTVYFLACIFIIAFLFSACGQGGASGFIAVMGLFSVDPIWAKSSALILNVFVTLISFYNFYKSGHFIWRLFIPLIILSIPMAFLGASITVKAEIYRKVLGCCLLITAVSFFVAFNKTEDQNVKLLPWWAGMLTGAIIGFISGFVGIGGGILLSPVMLFFKWGTFKQISSITSLFILVNSVSGIGGILYSGTQLPTAIFIWILIAMCAALIGSYWGSHKAPVTVLKKILGMVLLIASIKLLFI</sequence>
<feature type="transmembrane region" description="Helical" evidence="5">
    <location>
        <begin position="195"/>
        <end position="215"/>
    </location>
</feature>
<dbReference type="PANTHER" id="PTHR43701">
    <property type="entry name" value="MEMBRANE TRANSPORTER PROTEIN MJ0441-RELATED"/>
    <property type="match status" value="1"/>
</dbReference>
<dbReference type="PANTHER" id="PTHR43701:SF5">
    <property type="entry name" value="MEMBRANE TRANSPORTER PROTEIN-RELATED"/>
    <property type="match status" value="1"/>
</dbReference>
<keyword evidence="3 5" id="KW-1133">Transmembrane helix</keyword>
<evidence type="ECO:0000256" key="5">
    <source>
        <dbReference type="RuleBase" id="RU363041"/>
    </source>
</evidence>
<feature type="transmembrane region" description="Helical" evidence="5">
    <location>
        <begin position="221"/>
        <end position="241"/>
    </location>
</feature>
<dbReference type="OrthoDB" id="560496at2"/>
<comment type="subcellular location">
    <subcellularLocation>
        <location evidence="5">Cell membrane</location>
        <topology evidence="5">Multi-pass membrane protein</topology>
    </subcellularLocation>
    <subcellularLocation>
        <location evidence="1">Membrane</location>
        <topology evidence="1">Multi-pass membrane protein</topology>
    </subcellularLocation>
</comment>
<feature type="transmembrane region" description="Helical" evidence="5">
    <location>
        <begin position="44"/>
        <end position="61"/>
    </location>
</feature>
<evidence type="ECO:0000256" key="3">
    <source>
        <dbReference type="ARBA" id="ARBA00022989"/>
    </source>
</evidence>
<comment type="similarity">
    <text evidence="5">Belongs to the 4-toluene sulfonate uptake permease (TSUP) (TC 2.A.102) family.</text>
</comment>
<dbReference type="EMBL" id="CP042435">
    <property type="protein sequence ID" value="QEC69236.1"/>
    <property type="molecule type" value="Genomic_DNA"/>
</dbReference>
<feature type="transmembrane region" description="Helical" evidence="5">
    <location>
        <begin position="94"/>
        <end position="115"/>
    </location>
</feature>
<keyword evidence="4 5" id="KW-0472">Membrane</keyword>
<evidence type="ECO:0000313" key="7">
    <source>
        <dbReference type="Proteomes" id="UP000321533"/>
    </source>
</evidence>
<dbReference type="InterPro" id="IPR002781">
    <property type="entry name" value="TM_pro_TauE-like"/>
</dbReference>
<dbReference type="InterPro" id="IPR051598">
    <property type="entry name" value="TSUP/Inactive_protease-like"/>
</dbReference>
<evidence type="ECO:0000256" key="2">
    <source>
        <dbReference type="ARBA" id="ARBA00022692"/>
    </source>
</evidence>
<feature type="transmembrane region" description="Helical" evidence="5">
    <location>
        <begin position="167"/>
        <end position="188"/>
    </location>
</feature>
<feature type="transmembrane region" description="Helical" evidence="5">
    <location>
        <begin position="127"/>
        <end position="155"/>
    </location>
</feature>